<reference evidence="1 2" key="1">
    <citation type="submission" date="2020-08" db="EMBL/GenBank/DDBJ databases">
        <title>Genomic Encyclopedia of Type Strains, Phase IV (KMG-IV): sequencing the most valuable type-strain genomes for metagenomic binning, comparative biology and taxonomic classification.</title>
        <authorList>
            <person name="Goeker M."/>
        </authorList>
    </citation>
    <scope>NUCLEOTIDE SEQUENCE [LARGE SCALE GENOMIC DNA]</scope>
    <source>
        <strain evidence="1 2">DSM 107085</strain>
    </source>
</reference>
<dbReference type="AlphaFoldDB" id="A0A841KEB4"/>
<evidence type="ECO:0000313" key="2">
    <source>
        <dbReference type="Proteomes" id="UP000560000"/>
    </source>
</evidence>
<proteinExistence type="predicted"/>
<evidence type="ECO:0000313" key="1">
    <source>
        <dbReference type="EMBL" id="MBB6183532.1"/>
    </source>
</evidence>
<sequence>MDLHKNLMTVEWDFTCQHSPVSCPGLVVVVADGKVSSVYPLRIARIGGGGN</sequence>
<organism evidence="1 2">
    <name type="scientific">Oleiagrimonas soli</name>
    <dbReference type="NCBI Taxonomy" id="1543381"/>
    <lineage>
        <taxon>Bacteria</taxon>
        <taxon>Pseudomonadati</taxon>
        <taxon>Pseudomonadota</taxon>
        <taxon>Gammaproteobacteria</taxon>
        <taxon>Lysobacterales</taxon>
        <taxon>Rhodanobacteraceae</taxon>
        <taxon>Oleiagrimonas</taxon>
    </lineage>
</organism>
<name>A0A841KEB4_9GAMM</name>
<dbReference type="EMBL" id="JACHET010000001">
    <property type="protein sequence ID" value="MBB6183532.1"/>
    <property type="molecule type" value="Genomic_DNA"/>
</dbReference>
<gene>
    <name evidence="1" type="ORF">HNQ86_000877</name>
</gene>
<protein>
    <submittedName>
        <fullName evidence="1">Uncharacterized protein</fullName>
    </submittedName>
</protein>
<accession>A0A841KEB4</accession>
<comment type="caution">
    <text evidence="1">The sequence shown here is derived from an EMBL/GenBank/DDBJ whole genome shotgun (WGS) entry which is preliminary data.</text>
</comment>
<dbReference type="Proteomes" id="UP000560000">
    <property type="component" value="Unassembled WGS sequence"/>
</dbReference>